<feature type="domain" description="RagB/SusD" evidence="7">
    <location>
        <begin position="313"/>
        <end position="492"/>
    </location>
</feature>
<comment type="subcellular location">
    <subcellularLocation>
        <location evidence="1">Cell outer membrane</location>
    </subcellularLocation>
</comment>
<organism evidence="9 10">
    <name type="scientific">Odoribacter splanchnicus</name>
    <dbReference type="NCBI Taxonomy" id="28118"/>
    <lineage>
        <taxon>Bacteria</taxon>
        <taxon>Pseudomonadati</taxon>
        <taxon>Bacteroidota</taxon>
        <taxon>Bacteroidia</taxon>
        <taxon>Bacteroidales</taxon>
        <taxon>Odoribacteraceae</taxon>
        <taxon>Odoribacter</taxon>
    </lineage>
</organism>
<evidence type="ECO:0000259" key="8">
    <source>
        <dbReference type="Pfam" id="PF14322"/>
    </source>
</evidence>
<evidence type="ECO:0000256" key="1">
    <source>
        <dbReference type="ARBA" id="ARBA00004442"/>
    </source>
</evidence>
<evidence type="ECO:0000313" key="9">
    <source>
        <dbReference type="EMBL" id="RGV16752.1"/>
    </source>
</evidence>
<dbReference type="SUPFAM" id="SSF48452">
    <property type="entry name" value="TPR-like"/>
    <property type="match status" value="1"/>
</dbReference>
<sequence length="497" mass="56501">MNCTMKKYKLIAVFLLLGCLCSCTKFLDLPAKNERAVQSLDDIKSVLAGYLYGQANPRQTSTVGLSPLFTSEMVKMFEAYSDNIDVNKAMVDCYLVDMNQHMQEKEYANQFLWNNFDTPKSVWMKYYEVIGLLNALVDQMNAVTYDDQQEWNRIMGELVTHRAYYYFKLLQYFAPYRNAELGIPVYLHTGEQVVGVKMPRKTQAEVYRTILADLNYASELLKTTESRESYNLFFRSLRVNHILAQVYWFKAESGARETSDYENAAKYAALATEGVETLIPVTTAGLNAVMANNDASYPGLYMCGTTYGATAGIYGSTWYYIGYNPNNVPVNPDFYALFTPEDIRYDAYFMAPGILANSWPDGGAYGSKNGNCVLFKPEEAYLILAEALYHTQGDAVGTLNKFKSFRNAGTANGLSGESLLQEILNERRKEFFADTDKRWLDLKKYGGTISRHLTFFKKTYDITVDTDAYQYALPIPLDELQQNNAISQNEGWVQIEF</sequence>
<accession>A0A412W0T3</accession>
<dbReference type="AlphaFoldDB" id="A0A412W0T3"/>
<comment type="similarity">
    <text evidence="2">Belongs to the SusD family.</text>
</comment>
<evidence type="ECO:0000256" key="4">
    <source>
        <dbReference type="ARBA" id="ARBA00023136"/>
    </source>
</evidence>
<feature type="domain" description="SusD-like N-terminal" evidence="8">
    <location>
        <begin position="73"/>
        <end position="227"/>
    </location>
</feature>
<dbReference type="Pfam" id="PF07980">
    <property type="entry name" value="SusD_RagB"/>
    <property type="match status" value="1"/>
</dbReference>
<proteinExistence type="inferred from homology"/>
<dbReference type="GO" id="GO:0009279">
    <property type="term" value="C:cell outer membrane"/>
    <property type="evidence" value="ECO:0007669"/>
    <property type="project" value="UniProtKB-SubCell"/>
</dbReference>
<comment type="caution">
    <text evidence="9">The sequence shown here is derived from an EMBL/GenBank/DDBJ whole genome shotgun (WGS) entry which is preliminary data.</text>
</comment>
<evidence type="ECO:0000256" key="5">
    <source>
        <dbReference type="ARBA" id="ARBA00023237"/>
    </source>
</evidence>
<dbReference type="Gene3D" id="1.25.40.390">
    <property type="match status" value="1"/>
</dbReference>
<evidence type="ECO:0000259" key="7">
    <source>
        <dbReference type="Pfam" id="PF07980"/>
    </source>
</evidence>
<keyword evidence="5" id="KW-0998">Cell outer membrane</keyword>
<reference evidence="9 10" key="1">
    <citation type="submission" date="2018-08" db="EMBL/GenBank/DDBJ databases">
        <title>A genome reference for cultivated species of the human gut microbiota.</title>
        <authorList>
            <person name="Zou Y."/>
            <person name="Xue W."/>
            <person name="Luo G."/>
        </authorList>
    </citation>
    <scope>NUCLEOTIDE SEQUENCE [LARGE SCALE GENOMIC DNA]</scope>
    <source>
        <strain evidence="9 10">AF14-6AC</strain>
    </source>
</reference>
<feature type="signal peptide" evidence="6">
    <location>
        <begin position="1"/>
        <end position="27"/>
    </location>
</feature>
<evidence type="ECO:0000256" key="3">
    <source>
        <dbReference type="ARBA" id="ARBA00022729"/>
    </source>
</evidence>
<name>A0A412W0T3_9BACT</name>
<dbReference type="EMBL" id="QRYW01000074">
    <property type="protein sequence ID" value="RGV16752.1"/>
    <property type="molecule type" value="Genomic_DNA"/>
</dbReference>
<keyword evidence="3 6" id="KW-0732">Signal</keyword>
<gene>
    <name evidence="9" type="ORF">DWW24_21425</name>
</gene>
<dbReference type="InterPro" id="IPR012944">
    <property type="entry name" value="SusD_RagB_dom"/>
</dbReference>
<dbReference type="InterPro" id="IPR011990">
    <property type="entry name" value="TPR-like_helical_dom_sf"/>
</dbReference>
<evidence type="ECO:0000313" key="10">
    <source>
        <dbReference type="Proteomes" id="UP000283426"/>
    </source>
</evidence>
<evidence type="ECO:0000256" key="6">
    <source>
        <dbReference type="SAM" id="SignalP"/>
    </source>
</evidence>
<dbReference type="Pfam" id="PF14322">
    <property type="entry name" value="SusD-like_3"/>
    <property type="match status" value="1"/>
</dbReference>
<protein>
    <submittedName>
        <fullName evidence="9">RagB/SusD family nutrient uptake outer membrane protein</fullName>
    </submittedName>
</protein>
<dbReference type="Proteomes" id="UP000283426">
    <property type="component" value="Unassembled WGS sequence"/>
</dbReference>
<keyword evidence="4" id="KW-0472">Membrane</keyword>
<feature type="chain" id="PRO_5019169625" evidence="6">
    <location>
        <begin position="28"/>
        <end position="497"/>
    </location>
</feature>
<dbReference type="InterPro" id="IPR033985">
    <property type="entry name" value="SusD-like_N"/>
</dbReference>
<evidence type="ECO:0000256" key="2">
    <source>
        <dbReference type="ARBA" id="ARBA00006275"/>
    </source>
</evidence>